<name>A0A5B7IAH2_PORTR</name>
<accession>A0A5B7IAH2</accession>
<protein>
    <submittedName>
        <fullName evidence="1">Uncharacterized protein</fullName>
    </submittedName>
</protein>
<sequence>MCSAVWPSYSLHVARCWSVGLPSSRCSLVAAYAFIRGQRASYFILEGYMLAGRCRSGAERGGGEL</sequence>
<dbReference type="AlphaFoldDB" id="A0A5B7IAH2"/>
<gene>
    <name evidence="1" type="ORF">E2C01_073720</name>
</gene>
<evidence type="ECO:0000313" key="1">
    <source>
        <dbReference type="EMBL" id="MPC79205.1"/>
    </source>
</evidence>
<evidence type="ECO:0000313" key="2">
    <source>
        <dbReference type="Proteomes" id="UP000324222"/>
    </source>
</evidence>
<dbReference type="EMBL" id="VSRR010050504">
    <property type="protein sequence ID" value="MPC79205.1"/>
    <property type="molecule type" value="Genomic_DNA"/>
</dbReference>
<dbReference type="Proteomes" id="UP000324222">
    <property type="component" value="Unassembled WGS sequence"/>
</dbReference>
<organism evidence="1 2">
    <name type="scientific">Portunus trituberculatus</name>
    <name type="common">Swimming crab</name>
    <name type="synonym">Neptunus trituberculatus</name>
    <dbReference type="NCBI Taxonomy" id="210409"/>
    <lineage>
        <taxon>Eukaryota</taxon>
        <taxon>Metazoa</taxon>
        <taxon>Ecdysozoa</taxon>
        <taxon>Arthropoda</taxon>
        <taxon>Crustacea</taxon>
        <taxon>Multicrustacea</taxon>
        <taxon>Malacostraca</taxon>
        <taxon>Eumalacostraca</taxon>
        <taxon>Eucarida</taxon>
        <taxon>Decapoda</taxon>
        <taxon>Pleocyemata</taxon>
        <taxon>Brachyura</taxon>
        <taxon>Eubrachyura</taxon>
        <taxon>Portunoidea</taxon>
        <taxon>Portunidae</taxon>
        <taxon>Portuninae</taxon>
        <taxon>Portunus</taxon>
    </lineage>
</organism>
<proteinExistence type="predicted"/>
<keyword evidence="2" id="KW-1185">Reference proteome</keyword>
<reference evidence="1 2" key="1">
    <citation type="submission" date="2019-05" db="EMBL/GenBank/DDBJ databases">
        <title>Another draft genome of Portunus trituberculatus and its Hox gene families provides insights of decapod evolution.</title>
        <authorList>
            <person name="Jeong J.-H."/>
            <person name="Song I."/>
            <person name="Kim S."/>
            <person name="Choi T."/>
            <person name="Kim D."/>
            <person name="Ryu S."/>
            <person name="Kim W."/>
        </authorList>
    </citation>
    <scope>NUCLEOTIDE SEQUENCE [LARGE SCALE GENOMIC DNA]</scope>
    <source>
        <tissue evidence="1">Muscle</tissue>
    </source>
</reference>
<comment type="caution">
    <text evidence="1">The sequence shown here is derived from an EMBL/GenBank/DDBJ whole genome shotgun (WGS) entry which is preliminary data.</text>
</comment>